<evidence type="ECO:0000259" key="3">
    <source>
        <dbReference type="Pfam" id="PF13439"/>
    </source>
</evidence>
<dbReference type="eggNOG" id="COG0438">
    <property type="taxonomic scope" value="Bacteria"/>
</dbReference>
<organism evidence="4 5">
    <name type="scientific">Nitrospira defluvii</name>
    <dbReference type="NCBI Taxonomy" id="330214"/>
    <lineage>
        <taxon>Bacteria</taxon>
        <taxon>Pseudomonadati</taxon>
        <taxon>Nitrospirota</taxon>
        <taxon>Nitrospiria</taxon>
        <taxon>Nitrospirales</taxon>
        <taxon>Nitrospiraceae</taxon>
        <taxon>Nitrospira</taxon>
    </lineage>
</organism>
<evidence type="ECO:0000256" key="1">
    <source>
        <dbReference type="ARBA" id="ARBA00022679"/>
    </source>
</evidence>
<dbReference type="Proteomes" id="UP000001660">
    <property type="component" value="Chromosome"/>
</dbReference>
<name>D8PHE7_9BACT</name>
<dbReference type="SUPFAM" id="SSF53756">
    <property type="entry name" value="UDP-Glycosyltransferase/glycogen phosphorylase"/>
    <property type="match status" value="1"/>
</dbReference>
<sequence length="355" mass="39662">MVQSAGIGTYLQELVPRLFKVLSQPAFCLLGRADLLRGFSWAQHPNIRIIDCRAGIYSLREQVELPMRIPRDTTLYWSPHYNIPLWYRGPLLVTVHDTFHLAMPQFVEGWHRRAYARLMFRAVRAKAAAIVCVSRFARDQLLQFVPEGRQDVTVVHNGVDASWFAPVPGGPPHGKPYILFVGSVKPHKNLSRLLEAFALLQTHIPHDLVIIGRRDGLITGDASAMAMASAMSDRVICVGELEHGDELLRRFYRYADVLVMPSLYESFGLPALEALASGCPVIVSRVAGLPEVYGEGAMYCDPYDPSDIAERIRLMVSDRGVRERYLTAGQAVATQYDWDTTAEKLAAVVCALRVS</sequence>
<dbReference type="KEGG" id="nde:NIDE2988"/>
<dbReference type="Pfam" id="PF13439">
    <property type="entry name" value="Glyco_transf_4"/>
    <property type="match status" value="1"/>
</dbReference>
<dbReference type="STRING" id="330214.NIDE2988"/>
<reference evidence="4 5" key="1">
    <citation type="journal article" date="2010" name="Proc. Natl. Acad. Sci. U.S.A.">
        <title>A Nitrospira metagenome illuminates the physiology and evolution of globally important nitrite-oxidizing bacteria.</title>
        <authorList>
            <person name="Lucker S."/>
            <person name="Wagner M."/>
            <person name="Maixner F."/>
            <person name="Pelletier E."/>
            <person name="Koch H."/>
            <person name="Vacherie B."/>
            <person name="Rattei T."/>
            <person name="Sinninghe Damste J."/>
            <person name="Spieck E."/>
            <person name="Le Paslier D."/>
            <person name="Daims H."/>
        </authorList>
    </citation>
    <scope>NUCLEOTIDE SEQUENCE [LARGE SCALE GENOMIC DNA]</scope>
</reference>
<dbReference type="Gene3D" id="3.40.50.2000">
    <property type="entry name" value="Glycogen Phosphorylase B"/>
    <property type="match status" value="2"/>
</dbReference>
<evidence type="ECO:0000313" key="5">
    <source>
        <dbReference type="Proteomes" id="UP000001660"/>
    </source>
</evidence>
<dbReference type="GO" id="GO:0009103">
    <property type="term" value="P:lipopolysaccharide biosynthetic process"/>
    <property type="evidence" value="ECO:0007669"/>
    <property type="project" value="TreeGrafter"/>
</dbReference>
<keyword evidence="4" id="KW-0328">Glycosyltransferase</keyword>
<dbReference type="CDD" id="cd03809">
    <property type="entry name" value="GT4_MtfB-like"/>
    <property type="match status" value="1"/>
</dbReference>
<proteinExistence type="predicted"/>
<dbReference type="GO" id="GO:0016757">
    <property type="term" value="F:glycosyltransferase activity"/>
    <property type="evidence" value="ECO:0007669"/>
    <property type="project" value="UniProtKB-KW"/>
</dbReference>
<feature type="domain" description="Glycosyl transferase family 1" evidence="2">
    <location>
        <begin position="170"/>
        <end position="329"/>
    </location>
</feature>
<dbReference type="EMBL" id="FP929003">
    <property type="protein sequence ID" value="CBK42684.1"/>
    <property type="molecule type" value="Genomic_DNA"/>
</dbReference>
<dbReference type="EC" id="2.4.-.-" evidence="4"/>
<feature type="domain" description="Glycosyltransferase subfamily 4-like N-terminal" evidence="3">
    <location>
        <begin position="84"/>
        <end position="162"/>
    </location>
</feature>
<dbReference type="HOGENOM" id="CLU_009583_27_5_0"/>
<dbReference type="Pfam" id="PF00534">
    <property type="entry name" value="Glycos_transf_1"/>
    <property type="match status" value="1"/>
</dbReference>
<evidence type="ECO:0000313" key="4">
    <source>
        <dbReference type="EMBL" id="CBK42684.1"/>
    </source>
</evidence>
<dbReference type="AlphaFoldDB" id="D8PHE7"/>
<keyword evidence="5" id="KW-1185">Reference proteome</keyword>
<dbReference type="CAZy" id="GT4">
    <property type="family name" value="Glycosyltransferase Family 4"/>
</dbReference>
<dbReference type="InterPro" id="IPR028098">
    <property type="entry name" value="Glyco_trans_4-like_N"/>
</dbReference>
<protein>
    <submittedName>
        <fullName evidence="4">Putative Glycosyl transferase, group 1</fullName>
        <ecNumber evidence="4">2.4.-.-</ecNumber>
    </submittedName>
</protein>
<dbReference type="PANTHER" id="PTHR46401">
    <property type="entry name" value="GLYCOSYLTRANSFERASE WBBK-RELATED"/>
    <property type="match status" value="1"/>
</dbReference>
<keyword evidence="1 4" id="KW-0808">Transferase</keyword>
<accession>D8PHE7</accession>
<gene>
    <name evidence="4" type="ORF">NIDE2988</name>
</gene>
<evidence type="ECO:0000259" key="2">
    <source>
        <dbReference type="Pfam" id="PF00534"/>
    </source>
</evidence>
<dbReference type="InterPro" id="IPR001296">
    <property type="entry name" value="Glyco_trans_1"/>
</dbReference>
<dbReference type="PANTHER" id="PTHR46401:SF2">
    <property type="entry name" value="GLYCOSYLTRANSFERASE WBBK-RELATED"/>
    <property type="match status" value="1"/>
</dbReference>